<evidence type="ECO:0000313" key="9">
    <source>
        <dbReference type="Proteomes" id="UP000461162"/>
    </source>
</evidence>
<organism evidence="8 9">
    <name type="scientific">Pseudodesulfovibrio alkaliphilus</name>
    <dbReference type="NCBI Taxonomy" id="2661613"/>
    <lineage>
        <taxon>Bacteria</taxon>
        <taxon>Pseudomonadati</taxon>
        <taxon>Thermodesulfobacteriota</taxon>
        <taxon>Desulfovibrionia</taxon>
        <taxon>Desulfovibrionales</taxon>
        <taxon>Desulfovibrionaceae</taxon>
    </lineage>
</organism>
<evidence type="ECO:0000256" key="2">
    <source>
        <dbReference type="ARBA" id="ARBA00016013"/>
    </source>
</evidence>
<comment type="similarity">
    <text evidence="1 5">Belongs to the FlgD family.</text>
</comment>
<sequence>MSVETTSYYDALLASSSESTSTSSSSTSLDSTDFLTLLITQLQYQDPTDPVDNSEMISQMAQFSQLEQLTSINDKLDGLADNLSASAVTSGLSYLGREVEASGYTVSKSGDNVSSLYLALDDAAETLTINIYNSSGTIVGTETLGSLDSGNYSFVWDGLDYDGTEAADGIYYMVVSAEDANGASVDVRTSTTGTVAGLSSTDDGIVLILDDGRTVFMADVTLVTT</sequence>
<reference evidence="8 9" key="1">
    <citation type="submission" date="2019-11" db="EMBL/GenBank/DDBJ databases">
        <title>Pseudodesulfovibrio alkaliphilus, sp. nov., an alkaliphilic sulfate-reducing bacteria from mud volcano of Taman peninsula, Russia.</title>
        <authorList>
            <person name="Frolova A."/>
            <person name="Merkel A.Y."/>
            <person name="Slobodkin A.I."/>
        </authorList>
    </citation>
    <scope>NUCLEOTIDE SEQUENCE [LARGE SCALE GENOMIC DNA]</scope>
    <source>
        <strain evidence="8 9">F-1</strain>
    </source>
</reference>
<dbReference type="EMBL" id="WODC01000002">
    <property type="protein sequence ID" value="MUM76775.1"/>
    <property type="molecule type" value="Genomic_DNA"/>
</dbReference>
<comment type="function">
    <text evidence="4 5">Required for flagellar hook formation. May act as a scaffolding protein.</text>
</comment>
<keyword evidence="3 5" id="KW-1005">Bacterial flagellum biogenesis</keyword>
<accession>A0A7K1KL35</accession>
<evidence type="ECO:0000256" key="4">
    <source>
        <dbReference type="ARBA" id="ARBA00024746"/>
    </source>
</evidence>
<evidence type="ECO:0000256" key="1">
    <source>
        <dbReference type="ARBA" id="ARBA00010577"/>
    </source>
</evidence>
<dbReference type="Proteomes" id="UP000461162">
    <property type="component" value="Unassembled WGS sequence"/>
</dbReference>
<dbReference type="RefSeq" id="WP_155932430.1">
    <property type="nucleotide sequence ID" value="NZ_WODC01000002.1"/>
</dbReference>
<dbReference type="InterPro" id="IPR025965">
    <property type="entry name" value="FlgD/Vpr_Ig-like"/>
</dbReference>
<feature type="domain" description="FlgD Tudor-like" evidence="7">
    <location>
        <begin position="87"/>
        <end position="221"/>
    </location>
</feature>
<evidence type="ECO:0000259" key="7">
    <source>
        <dbReference type="Pfam" id="PF13861"/>
    </source>
</evidence>
<keyword evidence="8" id="KW-0969">Cilium</keyword>
<dbReference type="Pfam" id="PF13861">
    <property type="entry name" value="FLgD_tudor"/>
    <property type="match status" value="1"/>
</dbReference>
<dbReference type="InterPro" id="IPR005648">
    <property type="entry name" value="FlgD"/>
</dbReference>
<proteinExistence type="inferred from homology"/>
<protein>
    <recommendedName>
        <fullName evidence="2 5">Basal-body rod modification protein FlgD</fullName>
    </recommendedName>
</protein>
<evidence type="ECO:0000256" key="3">
    <source>
        <dbReference type="ARBA" id="ARBA00022795"/>
    </source>
</evidence>
<dbReference type="Pfam" id="PF13860">
    <property type="entry name" value="FlgD_ig"/>
    <property type="match status" value="1"/>
</dbReference>
<dbReference type="Gene3D" id="2.30.30.910">
    <property type="match status" value="1"/>
</dbReference>
<evidence type="ECO:0000313" key="8">
    <source>
        <dbReference type="EMBL" id="MUM76775.1"/>
    </source>
</evidence>
<dbReference type="Pfam" id="PF03963">
    <property type="entry name" value="FlgD"/>
    <property type="match status" value="1"/>
</dbReference>
<keyword evidence="8" id="KW-0282">Flagellum</keyword>
<dbReference type="Gene3D" id="2.60.40.4070">
    <property type="match status" value="1"/>
</dbReference>
<name>A0A7K1KL35_9BACT</name>
<comment type="caution">
    <text evidence="8">The sequence shown here is derived from an EMBL/GenBank/DDBJ whole genome shotgun (WGS) entry which is preliminary data.</text>
</comment>
<dbReference type="InterPro" id="IPR025963">
    <property type="entry name" value="FLgD_Tudor"/>
</dbReference>
<gene>
    <name evidence="8" type="ORF">GKC30_03900</name>
</gene>
<dbReference type="AlphaFoldDB" id="A0A7K1KL35"/>
<keyword evidence="8" id="KW-0966">Cell projection</keyword>
<feature type="domain" description="FlgD/Vpr Ig-like" evidence="6">
    <location>
        <begin position="105"/>
        <end position="180"/>
    </location>
</feature>
<evidence type="ECO:0000256" key="5">
    <source>
        <dbReference type="RuleBase" id="RU362076"/>
    </source>
</evidence>
<keyword evidence="9" id="KW-1185">Reference proteome</keyword>
<evidence type="ECO:0000259" key="6">
    <source>
        <dbReference type="Pfam" id="PF13860"/>
    </source>
</evidence>
<dbReference type="GO" id="GO:0044781">
    <property type="term" value="P:bacterial-type flagellum organization"/>
    <property type="evidence" value="ECO:0007669"/>
    <property type="project" value="UniProtKB-UniRule"/>
</dbReference>